<evidence type="ECO:0000256" key="16">
    <source>
        <dbReference type="ARBA" id="ARBA00064416"/>
    </source>
</evidence>
<dbReference type="FunFam" id="3.40.50.2000:FF:000079">
    <property type="entry name" value="Trehalose-6-phosphate synthase 8"/>
    <property type="match status" value="1"/>
</dbReference>
<dbReference type="GO" id="GO:0016757">
    <property type="term" value="F:glycosyltransferase activity"/>
    <property type="evidence" value="ECO:0007669"/>
    <property type="project" value="UniProtKB-KW"/>
</dbReference>
<dbReference type="GO" id="GO:0005992">
    <property type="term" value="P:trehalose biosynthetic process"/>
    <property type="evidence" value="ECO:0007669"/>
    <property type="project" value="InterPro"/>
</dbReference>
<dbReference type="GO" id="GO:0044325">
    <property type="term" value="F:transmembrane transporter binding"/>
    <property type="evidence" value="ECO:0007669"/>
    <property type="project" value="UniProtKB-ARBA"/>
</dbReference>
<dbReference type="Gene3D" id="3.40.50.2000">
    <property type="entry name" value="Glycogen Phosphorylase B"/>
    <property type="match status" value="2"/>
</dbReference>
<dbReference type="PROSITE" id="PS50042">
    <property type="entry name" value="CNMP_BINDING_3"/>
    <property type="match status" value="1"/>
</dbReference>
<dbReference type="SUPFAM" id="SSF53756">
    <property type="entry name" value="UDP-Glycosyltransferase/glycogen phosphorylase"/>
    <property type="match status" value="1"/>
</dbReference>
<evidence type="ECO:0000256" key="2">
    <source>
        <dbReference type="ARBA" id="ARBA00005409"/>
    </source>
</evidence>
<evidence type="ECO:0000256" key="4">
    <source>
        <dbReference type="ARBA" id="ARBA00010486"/>
    </source>
</evidence>
<dbReference type="Gene3D" id="3.40.50.1000">
    <property type="entry name" value="HAD superfamily/HAD-like"/>
    <property type="match status" value="1"/>
</dbReference>
<reference evidence="20 21" key="1">
    <citation type="submission" date="2020-10" db="EMBL/GenBank/DDBJ databases">
        <title>Plant Genome Project.</title>
        <authorList>
            <person name="Zhang R.-G."/>
        </authorList>
    </citation>
    <scope>NUCLEOTIDE SEQUENCE [LARGE SCALE GENOMIC DNA]</scope>
    <source>
        <strain evidence="20">FAFU-HL-1</strain>
        <tissue evidence="20">Leaf</tissue>
    </source>
</reference>
<dbReference type="SUPFAM" id="SSF81324">
    <property type="entry name" value="Voltage-gated potassium channels"/>
    <property type="match status" value="1"/>
</dbReference>
<dbReference type="Proteomes" id="UP000657918">
    <property type="component" value="Unassembled WGS sequence"/>
</dbReference>
<dbReference type="FunFam" id="3.30.70.1020:FF:000002">
    <property type="entry name" value="Trehalose-6-phosphate synthase 2"/>
    <property type="match status" value="1"/>
</dbReference>
<keyword evidence="8 18" id="KW-0812">Transmembrane</keyword>
<dbReference type="Pfam" id="PF02358">
    <property type="entry name" value="Trehalose_PPase"/>
    <property type="match status" value="1"/>
</dbReference>
<keyword evidence="14" id="KW-0407">Ion channel</keyword>
<evidence type="ECO:0000259" key="19">
    <source>
        <dbReference type="PROSITE" id="PS50042"/>
    </source>
</evidence>
<evidence type="ECO:0000256" key="7">
    <source>
        <dbReference type="ARBA" id="ARBA00022679"/>
    </source>
</evidence>
<feature type="transmembrane region" description="Helical" evidence="18">
    <location>
        <begin position="1072"/>
        <end position="1091"/>
    </location>
</feature>
<dbReference type="InterPro" id="IPR018490">
    <property type="entry name" value="cNMP-bd_dom_sf"/>
</dbReference>
<comment type="subcellular location">
    <subcellularLocation>
        <location evidence="1">Nucleus membrane</location>
        <topology evidence="1">Multi-pass membrane protein</topology>
    </subcellularLocation>
</comment>
<dbReference type="GO" id="GO:0005829">
    <property type="term" value="C:cytosol"/>
    <property type="evidence" value="ECO:0007669"/>
    <property type="project" value="TreeGrafter"/>
</dbReference>
<dbReference type="FunFam" id="3.40.50.1000:FF:000054">
    <property type="entry name" value="alpha,alpha-trehalose-phosphate synthase [UDP-forming] 6"/>
    <property type="match status" value="1"/>
</dbReference>
<keyword evidence="7" id="KW-0808">Transferase</keyword>
<comment type="caution">
    <text evidence="20">The sequence shown here is derived from an EMBL/GenBank/DDBJ whole genome shotgun (WGS) entry which is preliminary data.</text>
</comment>
<evidence type="ECO:0000256" key="17">
    <source>
        <dbReference type="SAM" id="MobiDB-lite"/>
    </source>
</evidence>
<feature type="region of interest" description="Disordered" evidence="17">
    <location>
        <begin position="1567"/>
        <end position="1595"/>
    </location>
</feature>
<evidence type="ECO:0000256" key="12">
    <source>
        <dbReference type="ARBA" id="ARBA00023242"/>
    </source>
</evidence>
<comment type="similarity">
    <text evidence="3">In the C-terminal section; belongs to the trehalose phosphatase family.</text>
</comment>
<feature type="transmembrane region" description="Helical" evidence="18">
    <location>
        <begin position="1236"/>
        <end position="1258"/>
    </location>
</feature>
<evidence type="ECO:0000313" key="20">
    <source>
        <dbReference type="EMBL" id="KAF9662677.1"/>
    </source>
</evidence>
<keyword evidence="12" id="KW-0539">Nucleus</keyword>
<dbReference type="GO" id="GO:0004805">
    <property type="term" value="F:trehalose-phosphatase activity"/>
    <property type="evidence" value="ECO:0007669"/>
    <property type="project" value="TreeGrafter"/>
</dbReference>
<dbReference type="FunFam" id="3.40.50.2000:FF:000010">
    <property type="entry name" value="Alpha,alpha-trehalose-phosphate synthase"/>
    <property type="match status" value="1"/>
</dbReference>
<dbReference type="SMART" id="SM00100">
    <property type="entry name" value="cNMP"/>
    <property type="match status" value="1"/>
</dbReference>
<evidence type="ECO:0000256" key="3">
    <source>
        <dbReference type="ARBA" id="ARBA00006330"/>
    </source>
</evidence>
<dbReference type="InterPro" id="IPR003337">
    <property type="entry name" value="Trehalose_PPase"/>
</dbReference>
<keyword evidence="5" id="KW-0813">Transport</keyword>
<comment type="function">
    <text evidence="15">Cyclic nucleotide-gated channel involved in the establishment of both rhizobial and mycorrhizal associations. Required for full activation of nuclear-localized Ca(2+) oscillations by Nod and Myc factors. Simultaneous activation of the K(+)-permeable channel DMI1 and the Ca(2+) channel CNGC15 can give rise to sustained Ca(2+) oscillations. May function during fertilization in both female and male gametophytic Ca(2+) signaling.</text>
</comment>
<feature type="transmembrane region" description="Helical" evidence="18">
    <location>
        <begin position="1041"/>
        <end position="1060"/>
    </location>
</feature>
<dbReference type="NCBIfam" id="TIGR00685">
    <property type="entry name" value="T6PP"/>
    <property type="match status" value="1"/>
</dbReference>
<dbReference type="SUPFAM" id="SSF56784">
    <property type="entry name" value="HAD-like"/>
    <property type="match status" value="1"/>
</dbReference>
<dbReference type="CDD" id="cd01627">
    <property type="entry name" value="HAD_TPP"/>
    <property type="match status" value="1"/>
</dbReference>
<dbReference type="InterPro" id="IPR006379">
    <property type="entry name" value="HAD-SF_hydro_IIB"/>
</dbReference>
<dbReference type="Pfam" id="PF00982">
    <property type="entry name" value="Glyco_transf_20"/>
    <property type="match status" value="1"/>
</dbReference>
<dbReference type="Gene3D" id="1.10.287.70">
    <property type="match status" value="1"/>
</dbReference>
<dbReference type="Gene3D" id="1.10.287.630">
    <property type="entry name" value="Helix hairpin bin"/>
    <property type="match status" value="1"/>
</dbReference>
<dbReference type="EMBL" id="JADGMS010000018">
    <property type="protein sequence ID" value="KAF9662677.1"/>
    <property type="molecule type" value="Genomic_DNA"/>
</dbReference>
<evidence type="ECO:0000256" key="5">
    <source>
        <dbReference type="ARBA" id="ARBA00022448"/>
    </source>
</evidence>
<dbReference type="SUPFAM" id="SSF51206">
    <property type="entry name" value="cAMP-binding domain-like"/>
    <property type="match status" value="1"/>
</dbReference>
<dbReference type="Gene3D" id="2.60.120.10">
    <property type="entry name" value="Jelly Rolls"/>
    <property type="match status" value="1"/>
</dbReference>
<proteinExistence type="inferred from homology"/>
<evidence type="ECO:0000256" key="18">
    <source>
        <dbReference type="SAM" id="Phobius"/>
    </source>
</evidence>
<evidence type="ECO:0000256" key="10">
    <source>
        <dbReference type="ARBA" id="ARBA00023065"/>
    </source>
</evidence>
<feature type="compositionally biased region" description="Basic and acidic residues" evidence="17">
    <location>
        <begin position="1573"/>
        <end position="1587"/>
    </location>
</feature>
<dbReference type="OrthoDB" id="421226at2759"/>
<dbReference type="InterPro" id="IPR000595">
    <property type="entry name" value="cNMP-bd_dom"/>
</dbReference>
<dbReference type="PANTHER" id="PTHR10788:SF46">
    <property type="entry name" value="ALPHA,ALPHA-TREHALOSE-PHOSPHATE SYNTHASE [UDP-FORMING] 11-RELATED"/>
    <property type="match status" value="1"/>
</dbReference>
<comment type="subunit">
    <text evidence="16">Interacts (via N-terminus) with DMI1 (via c-terminus). The Nod factor has no effect on this interaction, implying that the complex is maintained after activation.</text>
</comment>
<dbReference type="Pfam" id="PF00027">
    <property type="entry name" value="cNMP_binding"/>
    <property type="match status" value="1"/>
</dbReference>
<dbReference type="FunFam" id="3.40.50.1000:FF:000052">
    <property type="entry name" value="Alpha,alpha-trehalose-phosphate synthase [UDP-forming] 6"/>
    <property type="match status" value="1"/>
</dbReference>
<dbReference type="NCBIfam" id="TIGR01484">
    <property type="entry name" value="HAD-SF-IIB"/>
    <property type="match status" value="1"/>
</dbReference>
<comment type="similarity">
    <text evidence="4">Belongs to the cyclic nucleotide-gated cation channel (TC 1.A.1.5) family.</text>
</comment>
<evidence type="ECO:0000256" key="15">
    <source>
        <dbReference type="ARBA" id="ARBA00056117"/>
    </source>
</evidence>
<dbReference type="Gene3D" id="3.30.70.1020">
    <property type="entry name" value="Trehalose-6-phosphate phosphatase related protein, domain 2"/>
    <property type="match status" value="1"/>
</dbReference>
<gene>
    <name evidence="20" type="ORF">SADUNF_Sadunf18G0079200</name>
</gene>
<evidence type="ECO:0000256" key="13">
    <source>
        <dbReference type="ARBA" id="ARBA00023286"/>
    </source>
</evidence>
<accession>A0A835MDR2</accession>
<evidence type="ECO:0000256" key="9">
    <source>
        <dbReference type="ARBA" id="ARBA00022989"/>
    </source>
</evidence>
<dbReference type="InterPro" id="IPR023214">
    <property type="entry name" value="HAD_sf"/>
</dbReference>
<dbReference type="FunFam" id="1.10.287.630:FF:000003">
    <property type="entry name" value="Cyclic nucleotide-gated ion channel 1"/>
    <property type="match status" value="1"/>
</dbReference>
<evidence type="ECO:0000256" key="8">
    <source>
        <dbReference type="ARBA" id="ARBA00022692"/>
    </source>
</evidence>
<organism evidence="20 21">
    <name type="scientific">Salix dunnii</name>
    <dbReference type="NCBI Taxonomy" id="1413687"/>
    <lineage>
        <taxon>Eukaryota</taxon>
        <taxon>Viridiplantae</taxon>
        <taxon>Streptophyta</taxon>
        <taxon>Embryophyta</taxon>
        <taxon>Tracheophyta</taxon>
        <taxon>Spermatophyta</taxon>
        <taxon>Magnoliopsida</taxon>
        <taxon>eudicotyledons</taxon>
        <taxon>Gunneridae</taxon>
        <taxon>Pentapetalae</taxon>
        <taxon>rosids</taxon>
        <taxon>fabids</taxon>
        <taxon>Malpighiales</taxon>
        <taxon>Salicaceae</taxon>
        <taxon>Saliceae</taxon>
        <taxon>Salix</taxon>
    </lineage>
</organism>
<dbReference type="GO" id="GO:0005216">
    <property type="term" value="F:monoatomic ion channel activity"/>
    <property type="evidence" value="ECO:0007669"/>
    <property type="project" value="InterPro"/>
</dbReference>
<dbReference type="GO" id="GO:0031965">
    <property type="term" value="C:nuclear membrane"/>
    <property type="evidence" value="ECO:0007669"/>
    <property type="project" value="UniProtKB-SubCell"/>
</dbReference>
<keyword evidence="11 18" id="KW-0472">Membrane</keyword>
<feature type="transmembrane region" description="Helical" evidence="18">
    <location>
        <begin position="1112"/>
        <end position="1133"/>
    </location>
</feature>
<dbReference type="CDD" id="cd03788">
    <property type="entry name" value="GT20_TPS"/>
    <property type="match status" value="1"/>
</dbReference>
<evidence type="ECO:0000256" key="1">
    <source>
        <dbReference type="ARBA" id="ARBA00004232"/>
    </source>
</evidence>
<protein>
    <recommendedName>
        <fullName evidence="19">Cyclic nucleotide-binding domain-containing protein</fullName>
    </recommendedName>
</protein>
<evidence type="ECO:0000256" key="14">
    <source>
        <dbReference type="ARBA" id="ARBA00023303"/>
    </source>
</evidence>
<dbReference type="CDD" id="cd00038">
    <property type="entry name" value="CAP_ED"/>
    <property type="match status" value="1"/>
</dbReference>
<dbReference type="InterPro" id="IPR001830">
    <property type="entry name" value="Glyco_trans_20"/>
</dbReference>
<keyword evidence="21" id="KW-1185">Reference proteome</keyword>
<sequence length="1595" mass="182224">MITQSCKDSLGMISVNDFRGLERIPSVMNELGVFSSSEVGDEHGQGPVASKQRRIIVANQLPIRGHRNEETKGWFFEFDKDSLVLQLKDGFPGNTEVWYVGMLKVDVEKEDQEEVAQLMFHKFRCVPVFLTVDQKNKYYHGFCKHYLWPLFHYMLPLSPSHGGVRYDKSLWEGYIVANQLFVNKVVEIYKPDEDSVWVHDYHLMVLPSILRRRYTRVQLGFFLHGPFPSSEIFRTIPVREQILRSLLNCDLIGFQTFDYARHFLSCCSRLLGIDYQCKRGYIGLDYFGKTINIKILPVGIHMGQLESDLNMDQTATLAKQLKEKFKGKVVMVGVDDLDMFKGISLKFSAMGRLLEMHPELIGGVVLVQIANPARSQGKDVQEVRFETSVIAQQINRKYGNEGYEPIVFINDPLSALEKAAYYAISECCVVNAVRDGMNLVSYKYTVCRQGSPVLDKALGINQSDQRKSFLILSEFIGCSPSLSGAYRVNPWDVNAVADAMYVGIHMKDEEKHLRHEKHYNYISSHDVAFWARSFDQDLERACKEHYLKRYYNVGFGLNFRVAAVGKNFRMLTVETIVAAYNSTNSRLILLDYDGTMLPKSAVDKTPRNEVISILNCLCSDPKNIVFIVSGRGRDPLSKWFSPCEKLGISSEHGYFTRWTRDSRWETCSVAMGCDWKKTVEPVMEVYTATTDGSFIEHKESAIVWHYQDADPDFGSCQAKELLDHLESVLTNEPVVVKRGRQIVEVKPQGVSKGIVVEDLISTMQSKGKSPDFLFCIGDDRSDEDMFESIARHLENPSLPPIAEVFACTVGHKPSKAKYYLDDTPAVIELLQGLATASVGPKKIDQIIKFIRSSSFLDKYTSVPRFYSDGKHDKEILWGKKDPIRLEKSSSVDKVSSSLLKADNMIVGGRNKLNGNSKIGRSKVFPEDLAPWRQRILDPGSDIVLRWNKIFLFSCLMALFVDPLYFYLPTVGGEGESSCVNTDFKLRIVVTFFRTIADLFYWLHMLIKFRTAYVAPSSRVFGRGELVMDPKKIARRYIRSDFFIDLIATLPLPQIVIWFIIPATRSSRTDHKNNALALIVLLQYVPRLYLIFPLSSEIIKATGVVTRTTWAGAAYNLLLYMLASHVLGASWYLLSIDRYTSCWKSQCRKENSPVKCLLTYLDCDTFNDGERKAWASGTAVFKNCDPDNDITFKYGIFENAVKKNAVSSNFIEKYLYCLWWGLQQLSSYGQNLSTSTFIGETSFAVLISILGLVLFAHLIGNMQTYLQSLTVRLEEWRLKRRDTEEWMKHRQLPEDLRKRVRRFVQYKWLATRGVNEESILRGLPADLRRDIQCHLCLDLVRRGAELHRVLNLDFDCVPFFSQMDDQLLDAICERLVSSLSTEGTYIVREGDPVTEMLFIIRGKLESSTTNGGRTGFFNSIMLKPGDFCGEELLSWALHPKSSLNLPSSTRTVKALNEVEAFALRAEDLKFVANQFRRLHSKKLQHTFRYHSHHWRTWAACFIQAAWRRHKKRMVENILTMSESFALNEREATETEQEDEAHFSDSSNPSQAKLNLGVTILASRFATNTRRGAQKMKDVEMPKLPKPEEPDFSSDVE</sequence>
<evidence type="ECO:0000256" key="6">
    <source>
        <dbReference type="ARBA" id="ARBA00022676"/>
    </source>
</evidence>
<dbReference type="InterPro" id="IPR005821">
    <property type="entry name" value="Ion_trans_dom"/>
</dbReference>
<comment type="similarity">
    <text evidence="2">In the N-terminal section; belongs to the glycosyltransferase 20 family.</text>
</comment>
<feature type="domain" description="Cyclic nucleotide-binding" evidence="19">
    <location>
        <begin position="1358"/>
        <end position="1441"/>
    </location>
</feature>
<keyword evidence="6" id="KW-0328">Glycosyltransferase</keyword>
<evidence type="ECO:0000313" key="21">
    <source>
        <dbReference type="Proteomes" id="UP000657918"/>
    </source>
</evidence>
<evidence type="ECO:0000256" key="11">
    <source>
        <dbReference type="ARBA" id="ARBA00023136"/>
    </source>
</evidence>
<keyword evidence="9 18" id="KW-1133">Transmembrane helix</keyword>
<dbReference type="PANTHER" id="PTHR10788">
    <property type="entry name" value="TREHALOSE-6-PHOSPHATE SYNTHASE"/>
    <property type="match status" value="1"/>
</dbReference>
<keyword evidence="13" id="KW-1071">Ligand-gated ion channel</keyword>
<dbReference type="Pfam" id="PF00520">
    <property type="entry name" value="Ion_trans"/>
    <property type="match status" value="1"/>
</dbReference>
<dbReference type="InterPro" id="IPR036412">
    <property type="entry name" value="HAD-like_sf"/>
</dbReference>
<name>A0A835MDR2_9ROSI</name>
<dbReference type="FunFam" id="2.60.120.10:FF:000024">
    <property type="entry name" value="Cyclic nucleotide-gated ion channel 1"/>
    <property type="match status" value="1"/>
</dbReference>
<keyword evidence="10" id="KW-0406">Ion transport</keyword>
<dbReference type="InterPro" id="IPR014710">
    <property type="entry name" value="RmlC-like_jellyroll"/>
</dbReference>